<sequence>MTEDVEDSEVERGRKETTKYLDTHGSSDEIVENSVMESSLNTEIKNPEGDKPCEEEDTRDSSKDRVDDQIANSKRTQLSEDEQWDPDDPGRSKIEGYKKFLGFHHCISNDIEQIWCFWNQNLHATVISNEDQQITLDMGDDFGVNGVHITSVYAKCSDIERVDLWDSLANMNSQVQDALCIGGDFNVMLEASEKNRRKTVSG</sequence>
<dbReference type="AlphaFoldDB" id="A0A9J5ZJY4"/>
<evidence type="ECO:0008006" key="4">
    <source>
        <dbReference type="Google" id="ProtNLM"/>
    </source>
</evidence>
<feature type="compositionally biased region" description="Basic and acidic residues" evidence="1">
    <location>
        <begin position="59"/>
        <end position="68"/>
    </location>
</feature>
<name>A0A9J5ZJY4_SOLCO</name>
<comment type="caution">
    <text evidence="2">The sequence shown here is derived from an EMBL/GenBank/DDBJ whole genome shotgun (WGS) entry which is preliminary data.</text>
</comment>
<feature type="region of interest" description="Disordered" evidence="1">
    <location>
        <begin position="1"/>
        <end position="91"/>
    </location>
</feature>
<evidence type="ECO:0000313" key="3">
    <source>
        <dbReference type="Proteomes" id="UP000824120"/>
    </source>
</evidence>
<accession>A0A9J5ZJY4</accession>
<dbReference type="InterPro" id="IPR036691">
    <property type="entry name" value="Endo/exonu/phosph_ase_sf"/>
</dbReference>
<keyword evidence="3" id="KW-1185">Reference proteome</keyword>
<protein>
    <recommendedName>
        <fullName evidence="4">Endonuclease/exonuclease/phosphatase domain-containing protein</fullName>
    </recommendedName>
</protein>
<dbReference type="Proteomes" id="UP000824120">
    <property type="component" value="Chromosome 4"/>
</dbReference>
<organism evidence="2 3">
    <name type="scientific">Solanum commersonii</name>
    <name type="common">Commerson's wild potato</name>
    <name type="synonym">Commerson's nightshade</name>
    <dbReference type="NCBI Taxonomy" id="4109"/>
    <lineage>
        <taxon>Eukaryota</taxon>
        <taxon>Viridiplantae</taxon>
        <taxon>Streptophyta</taxon>
        <taxon>Embryophyta</taxon>
        <taxon>Tracheophyta</taxon>
        <taxon>Spermatophyta</taxon>
        <taxon>Magnoliopsida</taxon>
        <taxon>eudicotyledons</taxon>
        <taxon>Gunneridae</taxon>
        <taxon>Pentapetalae</taxon>
        <taxon>asterids</taxon>
        <taxon>lamiids</taxon>
        <taxon>Solanales</taxon>
        <taxon>Solanaceae</taxon>
        <taxon>Solanoideae</taxon>
        <taxon>Solaneae</taxon>
        <taxon>Solanum</taxon>
    </lineage>
</organism>
<dbReference type="OrthoDB" id="1750980at2759"/>
<evidence type="ECO:0000313" key="2">
    <source>
        <dbReference type="EMBL" id="KAG5611854.1"/>
    </source>
</evidence>
<reference evidence="2 3" key="1">
    <citation type="submission" date="2020-09" db="EMBL/GenBank/DDBJ databases">
        <title>De no assembly of potato wild relative species, Solanum commersonii.</title>
        <authorList>
            <person name="Cho K."/>
        </authorList>
    </citation>
    <scope>NUCLEOTIDE SEQUENCE [LARGE SCALE GENOMIC DNA]</scope>
    <source>
        <strain evidence="2">LZ3.2</strain>
        <tissue evidence="2">Leaf</tissue>
    </source>
</reference>
<dbReference type="Gene3D" id="3.60.10.10">
    <property type="entry name" value="Endonuclease/exonuclease/phosphatase"/>
    <property type="match status" value="1"/>
</dbReference>
<gene>
    <name evidence="2" type="ORF">H5410_023135</name>
</gene>
<evidence type="ECO:0000256" key="1">
    <source>
        <dbReference type="SAM" id="MobiDB-lite"/>
    </source>
</evidence>
<feature type="compositionally biased region" description="Polar residues" evidence="1">
    <location>
        <begin position="35"/>
        <end position="44"/>
    </location>
</feature>
<proteinExistence type="predicted"/>
<dbReference type="EMBL" id="JACXVP010000004">
    <property type="protein sequence ID" value="KAG5611854.1"/>
    <property type="molecule type" value="Genomic_DNA"/>
</dbReference>
<feature type="compositionally biased region" description="Basic and acidic residues" evidence="1">
    <location>
        <begin position="10"/>
        <end position="27"/>
    </location>
</feature>